<gene>
    <name evidence="1" type="ORF">RHMOL_Rhmol12G0250400</name>
</gene>
<accession>A0ACC0LNM9</accession>
<comment type="caution">
    <text evidence="1">The sequence shown here is derived from an EMBL/GenBank/DDBJ whole genome shotgun (WGS) entry which is preliminary data.</text>
</comment>
<dbReference type="Proteomes" id="UP001062846">
    <property type="component" value="Chromosome 12"/>
</dbReference>
<evidence type="ECO:0000313" key="2">
    <source>
        <dbReference type="Proteomes" id="UP001062846"/>
    </source>
</evidence>
<proteinExistence type="predicted"/>
<name>A0ACC0LNM9_RHOML</name>
<evidence type="ECO:0000313" key="1">
    <source>
        <dbReference type="EMBL" id="KAI8529763.1"/>
    </source>
</evidence>
<protein>
    <submittedName>
        <fullName evidence="1">Uncharacterized protein</fullName>
    </submittedName>
</protein>
<sequence length="81" mass="9556">MHLLLARCQWARGRFRADMGVWEWLSEMLGADSEQLERFMFQTWLTLYLGKALLLGKDAFLLMIWDLIELSSKGILSNWFS</sequence>
<keyword evidence="2" id="KW-1185">Reference proteome</keyword>
<organism evidence="1 2">
    <name type="scientific">Rhododendron molle</name>
    <name type="common">Chinese azalea</name>
    <name type="synonym">Azalea mollis</name>
    <dbReference type="NCBI Taxonomy" id="49168"/>
    <lineage>
        <taxon>Eukaryota</taxon>
        <taxon>Viridiplantae</taxon>
        <taxon>Streptophyta</taxon>
        <taxon>Embryophyta</taxon>
        <taxon>Tracheophyta</taxon>
        <taxon>Spermatophyta</taxon>
        <taxon>Magnoliopsida</taxon>
        <taxon>eudicotyledons</taxon>
        <taxon>Gunneridae</taxon>
        <taxon>Pentapetalae</taxon>
        <taxon>asterids</taxon>
        <taxon>Ericales</taxon>
        <taxon>Ericaceae</taxon>
        <taxon>Ericoideae</taxon>
        <taxon>Rhodoreae</taxon>
        <taxon>Rhododendron</taxon>
    </lineage>
</organism>
<reference evidence="1" key="1">
    <citation type="submission" date="2022-02" db="EMBL/GenBank/DDBJ databases">
        <title>Plant Genome Project.</title>
        <authorList>
            <person name="Zhang R.-G."/>
        </authorList>
    </citation>
    <scope>NUCLEOTIDE SEQUENCE</scope>
    <source>
        <strain evidence="1">AT1</strain>
    </source>
</reference>
<dbReference type="EMBL" id="CM046399">
    <property type="protein sequence ID" value="KAI8529763.1"/>
    <property type="molecule type" value="Genomic_DNA"/>
</dbReference>